<protein>
    <submittedName>
        <fullName evidence="1">Uncharacterized protein</fullName>
    </submittedName>
</protein>
<proteinExistence type="predicted"/>
<comment type="caution">
    <text evidence="1">The sequence shown here is derived from an EMBL/GenBank/DDBJ whole genome shotgun (WGS) entry which is preliminary data.</text>
</comment>
<dbReference type="Proteomes" id="UP000237447">
    <property type="component" value="Unassembled WGS sequence"/>
</dbReference>
<dbReference type="AlphaFoldDB" id="A0AAE5RTR7"/>
<sequence>MLSQIKSYAIIGAVILFIALSGAFGIYYKIASSQIDTLTASNATLSLTVALNEKTIDQMKLDAETLSKSIVELNKTNRVIEDNFAKEWSAIDQMDALSEDQANSSFAQSIKRLKAATQPK</sequence>
<evidence type="ECO:0000313" key="1">
    <source>
        <dbReference type="EMBL" id="POO49137.1"/>
    </source>
</evidence>
<gene>
    <name evidence="1" type="ORF">CPJ18_22055</name>
</gene>
<name>A0AAE5RTR7_9HYPH</name>
<accession>A0AAE5RTR7</accession>
<dbReference type="EMBL" id="NXEJ01000011">
    <property type="protein sequence ID" value="POO49137.1"/>
    <property type="molecule type" value="Genomic_DNA"/>
</dbReference>
<organism evidence="1 2">
    <name type="scientific">Agrobacterium rosae</name>
    <dbReference type="NCBI Taxonomy" id="1972867"/>
    <lineage>
        <taxon>Bacteria</taxon>
        <taxon>Pseudomonadati</taxon>
        <taxon>Pseudomonadota</taxon>
        <taxon>Alphaproteobacteria</taxon>
        <taxon>Hyphomicrobiales</taxon>
        <taxon>Rhizobiaceae</taxon>
        <taxon>Rhizobium/Agrobacterium group</taxon>
        <taxon>Agrobacterium</taxon>
    </lineage>
</organism>
<dbReference type="RefSeq" id="WP_146258706.1">
    <property type="nucleotide sequence ID" value="NZ_NXEJ01000011.1"/>
</dbReference>
<evidence type="ECO:0000313" key="2">
    <source>
        <dbReference type="Proteomes" id="UP000237447"/>
    </source>
</evidence>
<dbReference type="GeneID" id="86882000"/>
<reference evidence="1 2" key="1">
    <citation type="journal article" date="2018" name="Syst. Appl. Microbiol.">
        <title>Agrobacterium rosae sp. nov., isolated from galls on different agricultural crops.</title>
        <authorList>
            <person name="Kuzmanovic N."/>
            <person name="Pulawska J."/>
            <person name="Smalla K."/>
            <person name="Nesme X."/>
        </authorList>
    </citation>
    <scope>NUCLEOTIDE SEQUENCE [LARGE SCALE GENOMIC DNA]</scope>
    <source>
        <strain evidence="1 2">NCPPB 1650</strain>
    </source>
</reference>